<dbReference type="InterPro" id="IPR010970">
    <property type="entry name" value="Cys_dSase_SufS"/>
</dbReference>
<keyword evidence="10" id="KW-1185">Reference proteome</keyword>
<dbReference type="EMBL" id="CP014167">
    <property type="protein sequence ID" value="ANS77334.1"/>
    <property type="molecule type" value="Genomic_DNA"/>
</dbReference>
<dbReference type="InterPro" id="IPR015421">
    <property type="entry name" value="PyrdxlP-dep_Trfase_major"/>
</dbReference>
<sequence>MEPKERIYLDYAATSWPKPQTVIDAMMDSVTLMAGSPGRGTHGMSLQAGRVMNKARLTLSKLLGFGNPNDVAFAQNATMALNLAIKGLLQPGDHVITTMLEHNSVRRPLEFLKRTQGIEVDYVPVTMSGRINMEAVKKLFRAHTKLVIATHSSNLLGCILPVEELAQLAHEHGALMLVDGAQSVGNLPLHVERMGIDMLAFPGHKGLLGPQGTGGLYIHPEVQLEPQMHGGTGSQSEEPEQPNIRPDRYEAGTPNVPGIAGMAAGAEAILNIGVEQIYKHEWSLTQTIVENLQKLSGVKLLGPALGEPRTGIVSFILENQDPAQTAFQLDRKYGIAVRAGYHCTPLGHSQSQTTETGAVRVSVGYSTQEHEVETLIRAVAELSRG</sequence>
<evidence type="ECO:0000256" key="7">
    <source>
        <dbReference type="SAM" id="MobiDB-lite"/>
    </source>
</evidence>
<evidence type="ECO:0000313" key="9">
    <source>
        <dbReference type="EMBL" id="ANS77334.1"/>
    </source>
</evidence>
<evidence type="ECO:0000256" key="3">
    <source>
        <dbReference type="ARBA" id="ARBA00012239"/>
    </source>
</evidence>
<dbReference type="EC" id="2.8.1.7" evidence="3"/>
<dbReference type="GO" id="GO:0030170">
    <property type="term" value="F:pyridoxal phosphate binding"/>
    <property type="evidence" value="ECO:0007669"/>
    <property type="project" value="InterPro"/>
</dbReference>
<protein>
    <recommendedName>
        <fullName evidence="3">cysteine desulfurase</fullName>
        <ecNumber evidence="3">2.8.1.7</ecNumber>
    </recommendedName>
</protein>
<feature type="region of interest" description="Disordered" evidence="7">
    <location>
        <begin position="226"/>
        <end position="248"/>
    </location>
</feature>
<evidence type="ECO:0000256" key="4">
    <source>
        <dbReference type="ARBA" id="ARBA00022679"/>
    </source>
</evidence>
<evidence type="ECO:0000313" key="10">
    <source>
        <dbReference type="Proteomes" id="UP000092573"/>
    </source>
</evidence>
<dbReference type="InterPro" id="IPR015422">
    <property type="entry name" value="PyrdxlP-dep_Trfase_small"/>
</dbReference>
<dbReference type="Gene3D" id="3.40.640.10">
    <property type="entry name" value="Type I PLP-dependent aspartate aminotransferase-like (Major domain)"/>
    <property type="match status" value="1"/>
</dbReference>
<dbReference type="Proteomes" id="UP000092573">
    <property type="component" value="Chromosome"/>
</dbReference>
<name>A0A1B1N7F1_9BACL</name>
<reference evidence="9 10" key="1">
    <citation type="submission" date="2016-01" db="EMBL/GenBank/DDBJ databases">
        <title>Complete Genome Sequence of Paenibacillus yonginensis DCY84, a novel Plant Growth-Promoting Bacteria with Elicitation of Induced Systemic Resistance.</title>
        <authorList>
            <person name="Kim Y.J."/>
            <person name="Yang D.C."/>
            <person name="Sukweenadhi J."/>
        </authorList>
    </citation>
    <scope>NUCLEOTIDE SEQUENCE [LARGE SCALE GENOMIC DNA]</scope>
    <source>
        <strain evidence="9 10">DCY84</strain>
    </source>
</reference>
<comment type="catalytic activity">
    <reaction evidence="6">
        <text>(sulfur carrier)-H + L-cysteine = (sulfur carrier)-SH + L-alanine</text>
        <dbReference type="Rhea" id="RHEA:43892"/>
        <dbReference type="Rhea" id="RHEA-COMP:14737"/>
        <dbReference type="Rhea" id="RHEA-COMP:14739"/>
        <dbReference type="ChEBI" id="CHEBI:29917"/>
        <dbReference type="ChEBI" id="CHEBI:35235"/>
        <dbReference type="ChEBI" id="CHEBI:57972"/>
        <dbReference type="ChEBI" id="CHEBI:64428"/>
        <dbReference type="EC" id="2.8.1.7"/>
    </reaction>
</comment>
<keyword evidence="5" id="KW-0663">Pyridoxal phosphate</keyword>
<keyword evidence="4" id="KW-0808">Transferase</keyword>
<dbReference type="NCBIfam" id="TIGR01977">
    <property type="entry name" value="am_tr_V_EF2568"/>
    <property type="match status" value="1"/>
</dbReference>
<comment type="cofactor">
    <cofactor evidence="1">
        <name>pyridoxal 5'-phosphate</name>
        <dbReference type="ChEBI" id="CHEBI:597326"/>
    </cofactor>
</comment>
<dbReference type="PIRSF" id="PIRSF005572">
    <property type="entry name" value="NifS"/>
    <property type="match status" value="1"/>
</dbReference>
<feature type="domain" description="Aminotransferase class V" evidence="8">
    <location>
        <begin position="7"/>
        <end position="375"/>
    </location>
</feature>
<dbReference type="KEGG" id="pyg:AWM70_19145"/>
<dbReference type="InterPro" id="IPR000192">
    <property type="entry name" value="Aminotrans_V_dom"/>
</dbReference>
<dbReference type="SUPFAM" id="SSF53383">
    <property type="entry name" value="PLP-dependent transferases"/>
    <property type="match status" value="1"/>
</dbReference>
<dbReference type="Gene3D" id="3.90.1150.10">
    <property type="entry name" value="Aspartate Aminotransferase, domain 1"/>
    <property type="match status" value="1"/>
</dbReference>
<gene>
    <name evidence="9" type="ORF">AWM70_19145</name>
</gene>
<evidence type="ECO:0000256" key="5">
    <source>
        <dbReference type="ARBA" id="ARBA00022898"/>
    </source>
</evidence>
<dbReference type="PANTHER" id="PTHR43586:SF4">
    <property type="entry name" value="ISOPENICILLIN N EPIMERASE"/>
    <property type="match status" value="1"/>
</dbReference>
<comment type="similarity">
    <text evidence="2">Belongs to the class-V pyridoxal-phosphate-dependent aminotransferase family. Csd subfamily.</text>
</comment>
<dbReference type="InterPro" id="IPR016454">
    <property type="entry name" value="Cysteine_dSase"/>
</dbReference>
<proteinExistence type="inferred from homology"/>
<evidence type="ECO:0000259" key="8">
    <source>
        <dbReference type="Pfam" id="PF00266"/>
    </source>
</evidence>
<evidence type="ECO:0000256" key="2">
    <source>
        <dbReference type="ARBA" id="ARBA00010447"/>
    </source>
</evidence>
<organism evidence="9 10">
    <name type="scientific">Paenibacillus yonginensis</name>
    <dbReference type="NCBI Taxonomy" id="1462996"/>
    <lineage>
        <taxon>Bacteria</taxon>
        <taxon>Bacillati</taxon>
        <taxon>Bacillota</taxon>
        <taxon>Bacilli</taxon>
        <taxon>Bacillales</taxon>
        <taxon>Paenibacillaceae</taxon>
        <taxon>Paenibacillus</taxon>
    </lineage>
</organism>
<dbReference type="AlphaFoldDB" id="A0A1B1N7F1"/>
<accession>A0A1B1N7F1</accession>
<dbReference type="GO" id="GO:0006534">
    <property type="term" value="P:cysteine metabolic process"/>
    <property type="evidence" value="ECO:0007669"/>
    <property type="project" value="InterPro"/>
</dbReference>
<evidence type="ECO:0000256" key="6">
    <source>
        <dbReference type="ARBA" id="ARBA00050776"/>
    </source>
</evidence>
<dbReference type="InterPro" id="IPR010969">
    <property type="entry name" value="Cys_dSase-rel_unknwn_funct"/>
</dbReference>
<dbReference type="InterPro" id="IPR015424">
    <property type="entry name" value="PyrdxlP-dep_Trfase"/>
</dbReference>
<dbReference type="CDD" id="cd06453">
    <property type="entry name" value="SufS_like"/>
    <property type="match status" value="1"/>
</dbReference>
<evidence type="ECO:0000256" key="1">
    <source>
        <dbReference type="ARBA" id="ARBA00001933"/>
    </source>
</evidence>
<dbReference type="PANTHER" id="PTHR43586">
    <property type="entry name" value="CYSTEINE DESULFURASE"/>
    <property type="match status" value="1"/>
</dbReference>
<dbReference type="GO" id="GO:0031071">
    <property type="term" value="F:cysteine desulfurase activity"/>
    <property type="evidence" value="ECO:0007669"/>
    <property type="project" value="UniProtKB-EC"/>
</dbReference>
<dbReference type="Pfam" id="PF00266">
    <property type="entry name" value="Aminotran_5"/>
    <property type="match status" value="1"/>
</dbReference>
<dbReference type="STRING" id="1462996.AWM70_19145"/>